<evidence type="ECO:0000313" key="10">
    <source>
        <dbReference type="EMBL" id="MCU7694278.1"/>
    </source>
</evidence>
<reference evidence="10" key="1">
    <citation type="submission" date="2022-10" db="EMBL/GenBank/DDBJ databases">
        <authorList>
            <person name="Kim H.S."/>
            <person name="Kim J.-S."/>
            <person name="Suh M.K."/>
            <person name="Eom M.K."/>
            <person name="Lee J.-S."/>
        </authorList>
    </citation>
    <scope>NUCLEOTIDE SEQUENCE</scope>
    <source>
        <strain evidence="10">LIP-5</strain>
    </source>
</reference>
<dbReference type="Pfam" id="PF01263">
    <property type="entry name" value="Aldose_epim"/>
    <property type="match status" value="1"/>
</dbReference>
<dbReference type="PANTHER" id="PTHR10091:SF0">
    <property type="entry name" value="GALACTOSE MUTAROTASE"/>
    <property type="match status" value="1"/>
</dbReference>
<evidence type="ECO:0000256" key="2">
    <source>
        <dbReference type="ARBA" id="ARBA00006206"/>
    </source>
</evidence>
<comment type="cofactor">
    <cofactor evidence="1">
        <name>Ca(2+)</name>
        <dbReference type="ChEBI" id="CHEBI:29108"/>
    </cofactor>
</comment>
<dbReference type="AlphaFoldDB" id="A0AAE3ILX6"/>
<evidence type="ECO:0000256" key="1">
    <source>
        <dbReference type="ARBA" id="ARBA00001913"/>
    </source>
</evidence>
<evidence type="ECO:0000256" key="9">
    <source>
        <dbReference type="ARBA" id="ARBA00033373"/>
    </source>
</evidence>
<protein>
    <recommendedName>
        <fullName evidence="4">Aldose 1-epimerase</fullName>
    </recommendedName>
    <alternativeName>
        <fullName evidence="9">Galactose mutarotase</fullName>
    </alternativeName>
    <alternativeName>
        <fullName evidence="8">Type-1 mutarotase</fullName>
    </alternativeName>
</protein>
<dbReference type="Proteomes" id="UP001209317">
    <property type="component" value="Unassembled WGS sequence"/>
</dbReference>
<keyword evidence="11" id="KW-1185">Reference proteome</keyword>
<proteinExistence type="inferred from homology"/>
<keyword evidence="5" id="KW-0106">Calcium</keyword>
<sequence length="456" mass="51235">MIKYTPAFLKKLEDILTESAYTVRYERGNFQSGWCLLERKSVVVLNKFLDTEGRINTLADIIPQLAVNFDKLTHESQILYEFLLQEAGAANTGNTAETQLNLNNMSNLSVTKKDWGTINDQQVSIYELNNGTVKVFVSNYGGTIQSIEAPDKNGRIHNIVAGYHTAEEYRDDNDYYLGALVGRYANRIADGKFTIAGESYTLPVNNGPNSLHGGIDGFHRKVWEVTGQQETATEASVTMEYTSKDGEEGYPGNLQVQVTYALSVENKLKIQYRATTDKATPVSLTNHSYFNLNGFEDVVTGHELKINAESYTKKNENNVPAGELEFLDKDHPLYFGEFTKLEKNIDQFAEDRGFDHNYVLTMQPFQQLLEAAELRDPQSGRYLKVYTDQPGLQIYTANWFDGSRKGTHSKPYGKYDAIALETQAFPNSPNVPAFPNSILQPGEEYSSTTVYEIGVE</sequence>
<dbReference type="NCBIfam" id="NF008277">
    <property type="entry name" value="PRK11055.1"/>
    <property type="match status" value="1"/>
</dbReference>
<dbReference type="GO" id="GO:0030246">
    <property type="term" value="F:carbohydrate binding"/>
    <property type="evidence" value="ECO:0007669"/>
    <property type="project" value="InterPro"/>
</dbReference>
<dbReference type="InterPro" id="IPR018052">
    <property type="entry name" value="Ald1_epimerase_CS"/>
</dbReference>
<dbReference type="GO" id="GO:0005737">
    <property type="term" value="C:cytoplasm"/>
    <property type="evidence" value="ECO:0007669"/>
    <property type="project" value="TreeGrafter"/>
</dbReference>
<dbReference type="PANTHER" id="PTHR10091">
    <property type="entry name" value="ALDOSE-1-EPIMERASE"/>
    <property type="match status" value="1"/>
</dbReference>
<dbReference type="GO" id="GO:0033499">
    <property type="term" value="P:galactose catabolic process via UDP-galactose, Leloir pathway"/>
    <property type="evidence" value="ECO:0007669"/>
    <property type="project" value="TreeGrafter"/>
</dbReference>
<comment type="subunit">
    <text evidence="3">Monomer.</text>
</comment>
<evidence type="ECO:0000256" key="5">
    <source>
        <dbReference type="ARBA" id="ARBA00022837"/>
    </source>
</evidence>
<dbReference type="CDD" id="cd09019">
    <property type="entry name" value="galactose_mutarotase_like"/>
    <property type="match status" value="1"/>
</dbReference>
<dbReference type="EMBL" id="JAOTPL010000008">
    <property type="protein sequence ID" value="MCU7694278.1"/>
    <property type="molecule type" value="Genomic_DNA"/>
</dbReference>
<comment type="similarity">
    <text evidence="2">Belongs to the aldose epimerase family.</text>
</comment>
<dbReference type="InterPro" id="IPR011013">
    <property type="entry name" value="Gal_mutarotase_sf_dom"/>
</dbReference>
<dbReference type="Gene3D" id="2.70.98.10">
    <property type="match status" value="1"/>
</dbReference>
<evidence type="ECO:0000256" key="4">
    <source>
        <dbReference type="ARBA" id="ARBA00014165"/>
    </source>
</evidence>
<evidence type="ECO:0000313" key="11">
    <source>
        <dbReference type="Proteomes" id="UP001209317"/>
    </source>
</evidence>
<comment type="caution">
    <text evidence="10">The sequence shown here is derived from an EMBL/GenBank/DDBJ whole genome shotgun (WGS) entry which is preliminary data.</text>
</comment>
<dbReference type="InterPro" id="IPR008183">
    <property type="entry name" value="Aldose_1/G6P_1-epimerase"/>
</dbReference>
<name>A0AAE3ILX6_9BACT</name>
<dbReference type="PROSITE" id="PS00545">
    <property type="entry name" value="ALDOSE_1_EPIMERASE"/>
    <property type="match status" value="1"/>
</dbReference>
<evidence type="ECO:0000256" key="6">
    <source>
        <dbReference type="ARBA" id="ARBA00023235"/>
    </source>
</evidence>
<evidence type="ECO:0000256" key="8">
    <source>
        <dbReference type="ARBA" id="ARBA00032300"/>
    </source>
</evidence>
<accession>A0AAE3ILX6</accession>
<dbReference type="InterPro" id="IPR047215">
    <property type="entry name" value="Galactose_mutarotase-like"/>
</dbReference>
<keyword evidence="6" id="KW-0413">Isomerase</keyword>
<dbReference type="InterPro" id="IPR014718">
    <property type="entry name" value="GH-type_carb-bd"/>
</dbReference>
<dbReference type="GO" id="GO:0006006">
    <property type="term" value="P:glucose metabolic process"/>
    <property type="evidence" value="ECO:0007669"/>
    <property type="project" value="TreeGrafter"/>
</dbReference>
<evidence type="ECO:0000256" key="7">
    <source>
        <dbReference type="ARBA" id="ARBA00023277"/>
    </source>
</evidence>
<gene>
    <name evidence="10" type="ORF">OD355_07100</name>
</gene>
<dbReference type="GO" id="GO:0004034">
    <property type="term" value="F:aldose 1-epimerase activity"/>
    <property type="evidence" value="ECO:0007669"/>
    <property type="project" value="TreeGrafter"/>
</dbReference>
<dbReference type="RefSeq" id="WP_263037764.1">
    <property type="nucleotide sequence ID" value="NZ_JAOTPL010000008.1"/>
</dbReference>
<evidence type="ECO:0000256" key="3">
    <source>
        <dbReference type="ARBA" id="ARBA00011245"/>
    </source>
</evidence>
<keyword evidence="7" id="KW-0119">Carbohydrate metabolism</keyword>
<organism evidence="10 11">
    <name type="scientific">Haoranjiania flava</name>
    <dbReference type="NCBI Taxonomy" id="1856322"/>
    <lineage>
        <taxon>Bacteria</taxon>
        <taxon>Pseudomonadati</taxon>
        <taxon>Bacteroidota</taxon>
        <taxon>Chitinophagia</taxon>
        <taxon>Chitinophagales</taxon>
        <taxon>Chitinophagaceae</taxon>
        <taxon>Haoranjiania</taxon>
    </lineage>
</organism>
<dbReference type="SUPFAM" id="SSF74650">
    <property type="entry name" value="Galactose mutarotase-like"/>
    <property type="match status" value="1"/>
</dbReference>